<dbReference type="CDD" id="cd00882">
    <property type="entry name" value="Ras_like_GTPase"/>
    <property type="match status" value="1"/>
</dbReference>
<evidence type="ECO:0000313" key="3">
    <source>
        <dbReference type="Proteomes" id="UP000443353"/>
    </source>
</evidence>
<dbReference type="AlphaFoldDB" id="A0A7X3KBA4"/>
<dbReference type="InterPro" id="IPR027417">
    <property type="entry name" value="P-loop_NTPase"/>
</dbReference>
<dbReference type="Gene3D" id="3.40.50.300">
    <property type="entry name" value="P-loop containing nucleotide triphosphate hydrolases"/>
    <property type="match status" value="1"/>
</dbReference>
<reference evidence="2 3" key="1">
    <citation type="submission" date="2019-12" db="EMBL/GenBank/DDBJ databases">
        <authorList>
            <person name="Li C."/>
            <person name="Zhao J."/>
        </authorList>
    </citation>
    <scope>NUCLEOTIDE SEQUENCE [LARGE SCALE GENOMIC DNA]</scope>
    <source>
        <strain evidence="2 3">NEAU-DD11</strain>
    </source>
</reference>
<dbReference type="GO" id="GO:0005525">
    <property type="term" value="F:GTP binding"/>
    <property type="evidence" value="ECO:0007669"/>
    <property type="project" value="InterPro"/>
</dbReference>
<comment type="caution">
    <text evidence="2">The sequence shown here is derived from an EMBL/GenBank/DDBJ whole genome shotgun (WGS) entry which is preliminary data.</text>
</comment>
<keyword evidence="3" id="KW-1185">Reference proteome</keyword>
<gene>
    <name evidence="2" type="ORF">GPY61_31700</name>
</gene>
<name>A0A7X3KBA4_9BURK</name>
<feature type="domain" description="G" evidence="1">
    <location>
        <begin position="10"/>
        <end position="153"/>
    </location>
</feature>
<dbReference type="Pfam" id="PF11981">
    <property type="entry name" value="DUF3482"/>
    <property type="match status" value="1"/>
</dbReference>
<dbReference type="SUPFAM" id="SSF52540">
    <property type="entry name" value="P-loop containing nucleoside triphosphate hydrolases"/>
    <property type="match status" value="1"/>
</dbReference>
<dbReference type="Pfam" id="PF01926">
    <property type="entry name" value="MMR_HSR1"/>
    <property type="match status" value="1"/>
</dbReference>
<dbReference type="EMBL" id="WSES01000017">
    <property type="protein sequence ID" value="MVW64487.1"/>
    <property type="molecule type" value="Genomic_DNA"/>
</dbReference>
<evidence type="ECO:0000313" key="2">
    <source>
        <dbReference type="EMBL" id="MVW64487.1"/>
    </source>
</evidence>
<dbReference type="Proteomes" id="UP000443353">
    <property type="component" value="Unassembled WGS sequence"/>
</dbReference>
<organism evidence="2 3">
    <name type="scientific">Massilia cellulosiltytica</name>
    <dbReference type="NCBI Taxonomy" id="2683234"/>
    <lineage>
        <taxon>Bacteria</taxon>
        <taxon>Pseudomonadati</taxon>
        <taxon>Pseudomonadota</taxon>
        <taxon>Betaproteobacteria</taxon>
        <taxon>Burkholderiales</taxon>
        <taxon>Oxalobacteraceae</taxon>
        <taxon>Telluria group</taxon>
        <taxon>Massilia</taxon>
    </lineage>
</organism>
<evidence type="ECO:0000259" key="1">
    <source>
        <dbReference type="Pfam" id="PF01926"/>
    </source>
</evidence>
<proteinExistence type="predicted"/>
<accession>A0A7X3KBA4</accession>
<dbReference type="InterPro" id="IPR006073">
    <property type="entry name" value="GTP-bd"/>
</dbReference>
<protein>
    <submittedName>
        <fullName evidence="2">DUF3482 domain-containing protein</fullName>
    </submittedName>
</protein>
<dbReference type="RefSeq" id="WP_160410921.1">
    <property type="nucleotide sequence ID" value="NZ_WSES01000017.1"/>
</dbReference>
<sequence>MSAQSVDIQFALVSHTNNGKTTLARTLVGMDVGEVRDAAHVTVFAEAHTLQTSGAGDRLLLWDTPGFGDSVRLLKRLAQAGNPIGWFMREVFDRYRDRPFWLSQQALRAAKDAADVVLYLVNSSEDPRDAGYLPAEMRILEWLGKPVVVLLNQLGPPRPDEQEQAEQTRWKAHLDQFPIVRDVLALDAFARCWVHEDVFYERVGKLIDESKRDGYARLLAAWQANNVQRFREAVALGAQMLAGAARDSQSIEQEGKANLFKSALKAVGLGKDEQKRQDAAMAGLVERLERRIGDTTVGLLRLHRLDPGDAGRINARVRENFAVRAPIDKAQAGLLGAVVSGAATGLSADLMAGGLTLGGGALLGAIVGALTMAGAAWGFNTTTDRDRPTVQFADPFLRTLLVSSVLRYLAVAHFGRGRGNFVEGEAPPFWQAEVERSIAAHEAELAPLWKAVRVAPDDAAAAAPVHALLGRVMAETLEHLYPEAAARALARADM</sequence>
<dbReference type="InterPro" id="IPR021871">
    <property type="entry name" value="DUF3482"/>
</dbReference>